<dbReference type="Gene3D" id="3.40.50.1010">
    <property type="entry name" value="5'-nuclease"/>
    <property type="match status" value="1"/>
</dbReference>
<feature type="compositionally biased region" description="Polar residues" evidence="1">
    <location>
        <begin position="1013"/>
        <end position="1023"/>
    </location>
</feature>
<organism evidence="2 3">
    <name type="scientific">Arctia plantaginis</name>
    <name type="common">Wood tiger moth</name>
    <name type="synonym">Phalaena plantaginis</name>
    <dbReference type="NCBI Taxonomy" id="874455"/>
    <lineage>
        <taxon>Eukaryota</taxon>
        <taxon>Metazoa</taxon>
        <taxon>Ecdysozoa</taxon>
        <taxon>Arthropoda</taxon>
        <taxon>Hexapoda</taxon>
        <taxon>Insecta</taxon>
        <taxon>Pterygota</taxon>
        <taxon>Neoptera</taxon>
        <taxon>Endopterygota</taxon>
        <taxon>Lepidoptera</taxon>
        <taxon>Glossata</taxon>
        <taxon>Ditrysia</taxon>
        <taxon>Noctuoidea</taxon>
        <taxon>Erebidae</taxon>
        <taxon>Arctiinae</taxon>
        <taxon>Arctia</taxon>
    </lineage>
</organism>
<reference evidence="2 3" key="1">
    <citation type="submission" date="2020-04" db="EMBL/GenBank/DDBJ databases">
        <authorList>
            <person name="Wallbank WR R."/>
            <person name="Pardo Diaz C."/>
            <person name="Kozak K."/>
            <person name="Martin S."/>
            <person name="Jiggins C."/>
            <person name="Moest M."/>
            <person name="Warren A I."/>
            <person name="Byers J.R.P. K."/>
            <person name="Montejo-Kovacevich G."/>
            <person name="Yen C E."/>
        </authorList>
    </citation>
    <scope>NUCLEOTIDE SEQUENCE [LARGE SCALE GENOMIC DNA]</scope>
</reference>
<feature type="compositionally biased region" description="Polar residues" evidence="1">
    <location>
        <begin position="615"/>
        <end position="628"/>
    </location>
</feature>
<feature type="compositionally biased region" description="Polar residues" evidence="1">
    <location>
        <begin position="78"/>
        <end position="95"/>
    </location>
</feature>
<name>A0A8S0ZS26_ARCPL</name>
<evidence type="ECO:0000256" key="1">
    <source>
        <dbReference type="SAM" id="MobiDB-lite"/>
    </source>
</evidence>
<dbReference type="AlphaFoldDB" id="A0A8S0ZS26"/>
<dbReference type="OrthoDB" id="2131792at2759"/>
<feature type="region of interest" description="Disordered" evidence="1">
    <location>
        <begin position="1007"/>
        <end position="1026"/>
    </location>
</feature>
<feature type="region of interest" description="Disordered" evidence="1">
    <location>
        <begin position="60"/>
        <end position="95"/>
    </location>
</feature>
<evidence type="ECO:0008006" key="4">
    <source>
        <dbReference type="Google" id="ProtNLM"/>
    </source>
</evidence>
<proteinExistence type="predicted"/>
<sequence>MSGDKEKSDRKKVTSVGNAWIVTQSKSHPGLVYYFNTVTREAVWNLSELEIEKARLATQMLESHSGSKPACPEPKDNPPTQEISNQFNNPVTNHHGQRFETTISKIPQQADNLYSEQNQPEVTIIQTQKQPGAIFSTMPMSNLSSIDFNALNNQINAFNLIGTQNAYNPTVWTLPHAQQFFVTPTIPLVNQSQATLNVGYNQLLQDHQAGAPRFTRLNNMQNGRHRFFQPRNTVGRGRYRNKSQPPLHATDLRERLSSRRKEKEVLPLQTHIEDTPVLKSAIKKTADVSSYIADIIETVSNNHDEEDENGTEIQKEEIKSNLDLTPLKSLAMNDNLENWYIVVDFNVLLEEFNFLSDLTNSDENCTLLVPNNVMSELKDYVACSNNIPARCIYYSLLERIESGRVTLGQEPSEEYENSITNPILKTCFRLLEDNIHVILLTNDKELLRYKKFIKVNMFTVDEIKTLLEYPIHQQRPNLNTPLSLKNLIKITIPSKNPPATGNVSRESTQRTSAIEDEPHAGTVIKEIAHVKNVSDSEFHRSIEENQSDFLSRRLKYAVDAAIQTDTVMVTKEGQSDTVIDEVIKTNVIECPNKTESKKASQLPVKRREIKLKRSIPNNTAQSSNTVQGNEKKSFRWRRRRRPSFQGSGTSNSNKFPCDLQTDQNVHLGDKNLTIKEADTGVDEHLSQVSNNNHETEYSSNLDEIVQSRDSSICLNKTRENITIEETSTSGVISNTESNVDSEYLKCKDSHRAESYHESKSSNSLMHIDSENMEESLRIKCEEWVSRFIQIMEEVLAVILHKEPAFANSALAPPWTLHEAAQCIGKYTTVAAVKHASDKLSRVLFDISDSMGKIPLDITPAQYMELYNNGVSLLKEIKAITTHHEDIKIAEESLQKLLIDIKNPHYGLNDSDIDPQENTEMSDPLNESIGSTDSQGNKKSRLDVLNQGEDNLTCPRKASAEEPLQQPKPVKIIRNLDIKTSFFSSLKLQKVTSVSPILTKRNKLCDKQGDSEQTHVTFSSGNPNDESEKSLIHFSSTLNTPNIIRNFTKCPEFEKKLRNEIDVNECEEYDQYNEEDYEYNSTECGSDEFDISDDDAVRSDPNVTQMSETPEIDMSQHLGASSPKSLDLSIVKNNNAFKVMMHIFLQEVRNAIREVKVLCDKCYAELKTPQLPTLQRNELKTQIENARSHIFGLCVSLESMLDRDPNAPTDNILTVCEKAGIDTSHIDDNLLSEYWNTIANCKKNADIFLFSIQEIIAAFKPLSD</sequence>
<accession>A0A8S0ZS26</accession>
<evidence type="ECO:0000313" key="2">
    <source>
        <dbReference type="EMBL" id="CAB3235568.1"/>
    </source>
</evidence>
<feature type="compositionally biased region" description="Polar residues" evidence="1">
    <location>
        <begin position="927"/>
        <end position="936"/>
    </location>
</feature>
<dbReference type="Proteomes" id="UP000494106">
    <property type="component" value="Unassembled WGS sequence"/>
</dbReference>
<protein>
    <recommendedName>
        <fullName evidence="4">PIN domain-containing protein</fullName>
    </recommendedName>
</protein>
<dbReference type="EMBL" id="CADEBC010000485">
    <property type="protein sequence ID" value="CAB3235568.1"/>
    <property type="molecule type" value="Genomic_DNA"/>
</dbReference>
<gene>
    <name evidence="2" type="ORF">APLA_LOCUS6209</name>
</gene>
<feature type="region of interest" description="Disordered" evidence="1">
    <location>
        <begin position="611"/>
        <end position="661"/>
    </location>
</feature>
<feature type="region of interest" description="Disordered" evidence="1">
    <location>
        <begin position="907"/>
        <end position="939"/>
    </location>
</feature>
<feature type="compositionally biased region" description="Polar residues" evidence="1">
    <location>
        <begin position="644"/>
        <end position="661"/>
    </location>
</feature>
<comment type="caution">
    <text evidence="2">The sequence shown here is derived from an EMBL/GenBank/DDBJ whole genome shotgun (WGS) entry which is preliminary data.</text>
</comment>
<evidence type="ECO:0000313" key="3">
    <source>
        <dbReference type="Proteomes" id="UP000494106"/>
    </source>
</evidence>
<keyword evidence="3" id="KW-1185">Reference proteome</keyword>